<feature type="coiled-coil region" evidence="14">
    <location>
        <begin position="330"/>
        <end position="364"/>
    </location>
</feature>
<dbReference type="AlphaFoldDB" id="A0A7Y0HFH6"/>
<dbReference type="SMART" id="SM00388">
    <property type="entry name" value="HisKA"/>
    <property type="match status" value="1"/>
</dbReference>
<dbReference type="Pfam" id="PF02518">
    <property type="entry name" value="HATPase_c"/>
    <property type="match status" value="1"/>
</dbReference>
<dbReference type="Gene3D" id="6.10.250.3020">
    <property type="match status" value="1"/>
</dbReference>
<evidence type="ECO:0000256" key="13">
    <source>
        <dbReference type="ARBA" id="ARBA00023136"/>
    </source>
</evidence>
<keyword evidence="7 15" id="KW-0812">Transmembrane</keyword>
<evidence type="ECO:0000313" key="17">
    <source>
        <dbReference type="EMBL" id="NMM43284.1"/>
    </source>
</evidence>
<dbReference type="GO" id="GO:0005524">
    <property type="term" value="F:ATP binding"/>
    <property type="evidence" value="ECO:0007669"/>
    <property type="project" value="UniProtKB-KW"/>
</dbReference>
<feature type="domain" description="Histidine kinase" evidence="16">
    <location>
        <begin position="373"/>
        <end position="587"/>
    </location>
</feature>
<evidence type="ECO:0000256" key="3">
    <source>
        <dbReference type="ARBA" id="ARBA00012438"/>
    </source>
</evidence>
<dbReference type="PANTHER" id="PTHR43065">
    <property type="entry name" value="SENSOR HISTIDINE KINASE"/>
    <property type="match status" value="1"/>
</dbReference>
<dbReference type="Gene3D" id="3.30.450.20">
    <property type="entry name" value="PAS domain"/>
    <property type="match status" value="2"/>
</dbReference>
<dbReference type="GO" id="GO:0000155">
    <property type="term" value="F:phosphorelay sensor kinase activity"/>
    <property type="evidence" value="ECO:0007669"/>
    <property type="project" value="InterPro"/>
</dbReference>
<dbReference type="Gene3D" id="1.10.287.130">
    <property type="match status" value="1"/>
</dbReference>
<evidence type="ECO:0000256" key="1">
    <source>
        <dbReference type="ARBA" id="ARBA00000085"/>
    </source>
</evidence>
<dbReference type="RefSeq" id="WP_169623574.1">
    <property type="nucleotide sequence ID" value="NZ_JABBNT010000001.1"/>
</dbReference>
<dbReference type="CDD" id="cd00082">
    <property type="entry name" value="HisKA"/>
    <property type="match status" value="1"/>
</dbReference>
<dbReference type="CDD" id="cd12914">
    <property type="entry name" value="PDC1_DGC_like"/>
    <property type="match status" value="1"/>
</dbReference>
<keyword evidence="5" id="KW-0597">Phosphoprotein</keyword>
<keyword evidence="18" id="KW-1185">Reference proteome</keyword>
<dbReference type="PIRSF" id="PIRSF036431">
    <property type="entry name" value="STHK_DctB"/>
    <property type="match status" value="1"/>
</dbReference>
<evidence type="ECO:0000259" key="16">
    <source>
        <dbReference type="PROSITE" id="PS50109"/>
    </source>
</evidence>
<keyword evidence="11 15" id="KW-1133">Transmembrane helix</keyword>
<dbReference type="InterPro" id="IPR003594">
    <property type="entry name" value="HATPase_dom"/>
</dbReference>
<dbReference type="SUPFAM" id="SSF47384">
    <property type="entry name" value="Homodimeric domain of signal transducing histidine kinase"/>
    <property type="match status" value="1"/>
</dbReference>
<organism evidence="17 18">
    <name type="scientific">Pacificispira spongiicola</name>
    <dbReference type="NCBI Taxonomy" id="2729598"/>
    <lineage>
        <taxon>Bacteria</taxon>
        <taxon>Pseudomonadati</taxon>
        <taxon>Pseudomonadota</taxon>
        <taxon>Alphaproteobacteria</taxon>
        <taxon>Rhodospirillales</taxon>
        <taxon>Rhodospirillaceae</taxon>
        <taxon>Pacificispira</taxon>
    </lineage>
</organism>
<evidence type="ECO:0000256" key="10">
    <source>
        <dbReference type="ARBA" id="ARBA00022840"/>
    </source>
</evidence>
<evidence type="ECO:0000256" key="5">
    <source>
        <dbReference type="ARBA" id="ARBA00022553"/>
    </source>
</evidence>
<dbReference type="InterPro" id="IPR036097">
    <property type="entry name" value="HisK_dim/P_sf"/>
</dbReference>
<feature type="transmembrane region" description="Helical" evidence="15">
    <location>
        <begin position="12"/>
        <end position="34"/>
    </location>
</feature>
<comment type="catalytic activity">
    <reaction evidence="1">
        <text>ATP + protein L-histidine = ADP + protein N-phospho-L-histidine.</text>
        <dbReference type="EC" id="2.7.13.3"/>
    </reaction>
</comment>
<sequence>MSDLTAGYRVRGIGRFWGIVALAAIVSLSAPLFVASRSYFEGEELQRAQSRVTLYRSTLINALERYQHLPFVLARDPFVIRGAEGADRDALNRRLASFSAEADLDAIYLMDTIGLTVAASNYDQDLTFLGQNYGFRPYFRAAMVGNRGQFFGIGVTTSRPGYFIAEPVRNIGGEIVGVIALKLDLSDLERAWSDGGETVFVSNRDGIVLLSSDPTLRYRTSSPLTEAQREAIEARRQFGTVTLGELDWADLGSDRVRLDGMSYLHVTAAIPGSDWTLHFLSEESEVLARAWLAVIGAAILGVVISAIALYARIRQVRRSLAESQAARHELQVANLDLAREIEERRATERRLEKARSELARASKLAALGQLAASVTHELGQPISAMKNYLAAAELDEGQGDSGETLTRLSGIVGRMERLTQQLRFFARPGGETFGPVDLVDVWREAFSLIEPDIDAAGISVTADLPDRPVIVRGDRLRLEQVVVNLCRNAILAMRGAPRRTLSVCVDAQGAVARFTITDTGPGLGGKKLETLQEPFVTTRASGEGMGLGLAISAEIVKEHDGTLSAHDVDESAGGGGAVFIVTLPSIDEEKRGP</sequence>
<evidence type="ECO:0000256" key="6">
    <source>
        <dbReference type="ARBA" id="ARBA00022679"/>
    </source>
</evidence>
<evidence type="ECO:0000256" key="11">
    <source>
        <dbReference type="ARBA" id="ARBA00022989"/>
    </source>
</evidence>
<dbReference type="EC" id="2.7.13.3" evidence="3"/>
<dbReference type="SUPFAM" id="SSF103190">
    <property type="entry name" value="Sensory domain-like"/>
    <property type="match status" value="1"/>
</dbReference>
<dbReference type="InterPro" id="IPR004358">
    <property type="entry name" value="Sig_transdc_His_kin-like_C"/>
</dbReference>
<dbReference type="EMBL" id="JABBNT010000001">
    <property type="protein sequence ID" value="NMM43284.1"/>
    <property type="molecule type" value="Genomic_DNA"/>
</dbReference>
<dbReference type="InterPro" id="IPR036890">
    <property type="entry name" value="HATPase_C_sf"/>
</dbReference>
<evidence type="ECO:0000256" key="7">
    <source>
        <dbReference type="ARBA" id="ARBA00022692"/>
    </source>
</evidence>
<keyword evidence="14" id="KW-0175">Coiled coil</keyword>
<reference evidence="17 18" key="1">
    <citation type="submission" date="2020-04" db="EMBL/GenBank/DDBJ databases">
        <title>Rhodospirillaceae bacterium KN72 isolated from deep sea.</title>
        <authorList>
            <person name="Zhang D.-C."/>
        </authorList>
    </citation>
    <scope>NUCLEOTIDE SEQUENCE [LARGE SCALE GENOMIC DNA]</scope>
    <source>
        <strain evidence="17 18">KN72</strain>
    </source>
</reference>
<dbReference type="Pfam" id="PF02743">
    <property type="entry name" value="dCache_1"/>
    <property type="match status" value="1"/>
</dbReference>
<gene>
    <name evidence="17" type="ORF">HH303_02260</name>
</gene>
<dbReference type="InterPro" id="IPR003661">
    <property type="entry name" value="HisK_dim/P_dom"/>
</dbReference>
<dbReference type="SMART" id="SM00387">
    <property type="entry name" value="HATPase_c"/>
    <property type="match status" value="1"/>
</dbReference>
<dbReference type="InterPro" id="IPR029151">
    <property type="entry name" value="Sensor-like_sf"/>
</dbReference>
<evidence type="ECO:0000256" key="12">
    <source>
        <dbReference type="ARBA" id="ARBA00023012"/>
    </source>
</evidence>
<dbReference type="InterPro" id="IPR005467">
    <property type="entry name" value="His_kinase_dom"/>
</dbReference>
<dbReference type="PANTHER" id="PTHR43065:SF46">
    <property type="entry name" value="C4-DICARBOXYLATE TRANSPORT SENSOR PROTEIN DCTB"/>
    <property type="match status" value="1"/>
</dbReference>
<evidence type="ECO:0000256" key="15">
    <source>
        <dbReference type="SAM" id="Phobius"/>
    </source>
</evidence>
<dbReference type="Proteomes" id="UP000539372">
    <property type="component" value="Unassembled WGS sequence"/>
</dbReference>
<evidence type="ECO:0000256" key="2">
    <source>
        <dbReference type="ARBA" id="ARBA00004651"/>
    </source>
</evidence>
<evidence type="ECO:0000256" key="14">
    <source>
        <dbReference type="SAM" id="Coils"/>
    </source>
</evidence>
<accession>A0A7Y0HFH6</accession>
<evidence type="ECO:0000256" key="8">
    <source>
        <dbReference type="ARBA" id="ARBA00022741"/>
    </source>
</evidence>
<evidence type="ECO:0000256" key="4">
    <source>
        <dbReference type="ARBA" id="ARBA00022475"/>
    </source>
</evidence>
<dbReference type="Pfam" id="PF00512">
    <property type="entry name" value="HisKA"/>
    <property type="match status" value="1"/>
</dbReference>
<keyword evidence="4" id="KW-1003">Cell membrane</keyword>
<dbReference type="InterPro" id="IPR033479">
    <property type="entry name" value="dCache_1"/>
</dbReference>
<dbReference type="Gene3D" id="3.30.565.10">
    <property type="entry name" value="Histidine kinase-like ATPase, C-terminal domain"/>
    <property type="match status" value="1"/>
</dbReference>
<comment type="subcellular location">
    <subcellularLocation>
        <location evidence="2">Cell membrane</location>
        <topology evidence="2">Multi-pass membrane protein</topology>
    </subcellularLocation>
</comment>
<keyword evidence="10" id="KW-0067">ATP-binding</keyword>
<keyword evidence="9 17" id="KW-0418">Kinase</keyword>
<feature type="transmembrane region" description="Helical" evidence="15">
    <location>
        <begin position="290"/>
        <end position="311"/>
    </location>
</feature>
<protein>
    <recommendedName>
        <fullName evidence="3">histidine kinase</fullName>
        <ecNumber evidence="3">2.7.13.3</ecNumber>
    </recommendedName>
</protein>
<dbReference type="SUPFAM" id="SSF55874">
    <property type="entry name" value="ATPase domain of HSP90 chaperone/DNA topoisomerase II/histidine kinase"/>
    <property type="match status" value="1"/>
</dbReference>
<evidence type="ECO:0000313" key="18">
    <source>
        <dbReference type="Proteomes" id="UP000539372"/>
    </source>
</evidence>
<proteinExistence type="predicted"/>
<dbReference type="InterPro" id="IPR017055">
    <property type="entry name" value="Sig_transdc_His_kinase_DctB"/>
</dbReference>
<keyword evidence="6" id="KW-0808">Transferase</keyword>
<dbReference type="PRINTS" id="PR00344">
    <property type="entry name" value="BCTRLSENSOR"/>
</dbReference>
<evidence type="ECO:0000256" key="9">
    <source>
        <dbReference type="ARBA" id="ARBA00022777"/>
    </source>
</evidence>
<keyword evidence="12" id="KW-0902">Two-component regulatory system</keyword>
<dbReference type="PROSITE" id="PS50109">
    <property type="entry name" value="HIS_KIN"/>
    <property type="match status" value="1"/>
</dbReference>
<comment type="caution">
    <text evidence="17">The sequence shown here is derived from an EMBL/GenBank/DDBJ whole genome shotgun (WGS) entry which is preliminary data.</text>
</comment>
<name>A0A7Y0HFH6_9PROT</name>
<keyword evidence="8" id="KW-0547">Nucleotide-binding</keyword>
<dbReference type="GO" id="GO:0005886">
    <property type="term" value="C:plasma membrane"/>
    <property type="evidence" value="ECO:0007669"/>
    <property type="project" value="UniProtKB-SubCell"/>
</dbReference>
<keyword evidence="13 15" id="KW-0472">Membrane</keyword>